<proteinExistence type="predicted"/>
<keyword evidence="2" id="KW-1185">Reference proteome</keyword>
<evidence type="ECO:0000313" key="1">
    <source>
        <dbReference type="EnsemblPlants" id="OPUNC07G18600.5"/>
    </source>
</evidence>
<reference evidence="1" key="2">
    <citation type="submission" date="2018-05" db="EMBL/GenBank/DDBJ databases">
        <title>OpunRS2 (Oryza punctata Reference Sequence Version 2).</title>
        <authorList>
            <person name="Zhang J."/>
            <person name="Kudrna D."/>
            <person name="Lee S."/>
            <person name="Talag J."/>
            <person name="Welchert J."/>
            <person name="Wing R.A."/>
        </authorList>
    </citation>
    <scope>NUCLEOTIDE SEQUENCE [LARGE SCALE GENOMIC DNA]</scope>
</reference>
<dbReference type="Gramene" id="OPUNC07G18600.5">
    <property type="protein sequence ID" value="OPUNC07G18600.5"/>
    <property type="gene ID" value="OPUNC07G18600"/>
</dbReference>
<dbReference type="Proteomes" id="UP000026962">
    <property type="component" value="Chromosome 7"/>
</dbReference>
<protein>
    <submittedName>
        <fullName evidence="1">Uncharacterized protein</fullName>
    </submittedName>
</protein>
<organism evidence="1">
    <name type="scientific">Oryza punctata</name>
    <name type="common">Red rice</name>
    <dbReference type="NCBI Taxonomy" id="4537"/>
    <lineage>
        <taxon>Eukaryota</taxon>
        <taxon>Viridiplantae</taxon>
        <taxon>Streptophyta</taxon>
        <taxon>Embryophyta</taxon>
        <taxon>Tracheophyta</taxon>
        <taxon>Spermatophyta</taxon>
        <taxon>Magnoliopsida</taxon>
        <taxon>Liliopsida</taxon>
        <taxon>Poales</taxon>
        <taxon>Poaceae</taxon>
        <taxon>BOP clade</taxon>
        <taxon>Oryzoideae</taxon>
        <taxon>Oryzeae</taxon>
        <taxon>Oryzinae</taxon>
        <taxon>Oryza</taxon>
    </lineage>
</organism>
<dbReference type="EnsemblPlants" id="OPUNC07G18600.5">
    <property type="protein sequence ID" value="OPUNC07G18600.5"/>
    <property type="gene ID" value="OPUNC07G18600"/>
</dbReference>
<accession>A0A0E0LMK0</accession>
<name>A0A0E0LMK0_ORYPU</name>
<reference evidence="1" key="1">
    <citation type="submission" date="2015-04" db="UniProtKB">
        <authorList>
            <consortium name="EnsemblPlants"/>
        </authorList>
    </citation>
    <scope>IDENTIFICATION</scope>
</reference>
<evidence type="ECO:0000313" key="2">
    <source>
        <dbReference type="Proteomes" id="UP000026962"/>
    </source>
</evidence>
<dbReference type="HOGENOM" id="CLU_1910076_0_0_1"/>
<dbReference type="AlphaFoldDB" id="A0A0E0LMK0"/>
<sequence length="133" mass="15181">MAPMLADEMYEMELRLNSLLYIRSSEGHIAVEVLSDLPHCWPRIGQRMRAEQPKFQNQSNLVRIKPARNPRVHHVNKCTLAPLLSHPVHEHDAVAVLILLDWPPPTGDLEEERAKREHVCGWGCLACVPQLRG</sequence>